<reference evidence="3 4" key="1">
    <citation type="submission" date="2018-08" db="EMBL/GenBank/DDBJ databases">
        <title>Chitinophagaceae sp. K23C18032701, a novel bacterium isolated from forest soil.</title>
        <authorList>
            <person name="Wang C."/>
        </authorList>
    </citation>
    <scope>NUCLEOTIDE SEQUENCE [LARGE SCALE GENOMIC DNA]</scope>
    <source>
        <strain evidence="3 4">K23C18032701</strain>
    </source>
</reference>
<dbReference type="GO" id="GO:0016998">
    <property type="term" value="P:cell wall macromolecule catabolic process"/>
    <property type="evidence" value="ECO:0007669"/>
    <property type="project" value="InterPro"/>
</dbReference>
<evidence type="ECO:0000313" key="3">
    <source>
        <dbReference type="EMBL" id="RFM30099.1"/>
    </source>
</evidence>
<evidence type="ECO:0000259" key="2">
    <source>
        <dbReference type="Pfam" id="PF01471"/>
    </source>
</evidence>
<protein>
    <recommendedName>
        <fullName evidence="2">Peptidoglycan binding-like domain-containing protein</fullName>
    </recommendedName>
</protein>
<dbReference type="Proteomes" id="UP000261284">
    <property type="component" value="Unassembled WGS sequence"/>
</dbReference>
<name>A0A3E1NQ70_9BACT</name>
<dbReference type="PROSITE" id="PS51904">
    <property type="entry name" value="GLYCOSYL_HYDROL_F25_2"/>
    <property type="match status" value="1"/>
</dbReference>
<dbReference type="InterPro" id="IPR036365">
    <property type="entry name" value="PGBD-like_sf"/>
</dbReference>
<dbReference type="PANTHER" id="PTHR34135">
    <property type="entry name" value="LYSOZYME"/>
    <property type="match status" value="1"/>
</dbReference>
<dbReference type="GO" id="GO:0009253">
    <property type="term" value="P:peptidoglycan catabolic process"/>
    <property type="evidence" value="ECO:0007669"/>
    <property type="project" value="InterPro"/>
</dbReference>
<dbReference type="InterPro" id="IPR036366">
    <property type="entry name" value="PGBDSf"/>
</dbReference>
<dbReference type="SUPFAM" id="SSF47090">
    <property type="entry name" value="PGBD-like"/>
    <property type="match status" value="1"/>
</dbReference>
<dbReference type="InterPro" id="IPR017853">
    <property type="entry name" value="GH"/>
</dbReference>
<feature type="domain" description="Peptidoglycan binding-like" evidence="2">
    <location>
        <begin position="244"/>
        <end position="297"/>
    </location>
</feature>
<proteinExistence type="inferred from homology"/>
<dbReference type="Gene3D" id="1.10.101.10">
    <property type="entry name" value="PGBD-like superfamily/PGBD"/>
    <property type="match status" value="1"/>
</dbReference>
<keyword evidence="4" id="KW-1185">Reference proteome</keyword>
<dbReference type="Pfam" id="PF01183">
    <property type="entry name" value="Glyco_hydro_25"/>
    <property type="match status" value="1"/>
</dbReference>
<gene>
    <name evidence="3" type="ORF">DXN05_03755</name>
</gene>
<sequence>MINGIDIFHGDTVSATLINSLIRSENLYFVFIKSGTGAQGLDAKFVTYWEMCRSAGLLCGAYHWFWPSSQPTQQALSFINQYRKVSRAGVLPPVIDIEWTWNAGAAQTDRNELWGKVPANERIGLIREYCSQVEATINVRPTIYTAFSFWEEFITPFASAEDNAFFAGCLLWNADPNNRKRIARPWTGLPVPAAFVQTHFGESGTAGDPFSRLDQDVYSGSLKGLLNSSVPGLTFMKGFPFSNIVKDFQLALQNAGWLHDEADGFFGKNTMAAVTKFQEFNGLTGNGVIDAQTWNKLLP</sequence>
<comment type="caution">
    <text evidence="3">The sequence shown here is derived from an EMBL/GenBank/DDBJ whole genome shotgun (WGS) entry which is preliminary data.</text>
</comment>
<comment type="similarity">
    <text evidence="1">Belongs to the glycosyl hydrolase 25 family.</text>
</comment>
<dbReference type="PANTHER" id="PTHR34135:SF2">
    <property type="entry name" value="LYSOZYME"/>
    <property type="match status" value="1"/>
</dbReference>
<dbReference type="EMBL" id="QTJU01000001">
    <property type="protein sequence ID" value="RFM30099.1"/>
    <property type="molecule type" value="Genomic_DNA"/>
</dbReference>
<evidence type="ECO:0000256" key="1">
    <source>
        <dbReference type="ARBA" id="ARBA00010646"/>
    </source>
</evidence>
<evidence type="ECO:0000313" key="4">
    <source>
        <dbReference type="Proteomes" id="UP000261284"/>
    </source>
</evidence>
<dbReference type="GO" id="GO:0016052">
    <property type="term" value="P:carbohydrate catabolic process"/>
    <property type="evidence" value="ECO:0007669"/>
    <property type="project" value="TreeGrafter"/>
</dbReference>
<dbReference type="Gene3D" id="3.20.20.80">
    <property type="entry name" value="Glycosidases"/>
    <property type="match status" value="1"/>
</dbReference>
<dbReference type="InterPro" id="IPR002477">
    <property type="entry name" value="Peptidoglycan-bd-like"/>
</dbReference>
<dbReference type="SUPFAM" id="SSF51445">
    <property type="entry name" value="(Trans)glycosidases"/>
    <property type="match status" value="1"/>
</dbReference>
<dbReference type="AlphaFoldDB" id="A0A3E1NQ70"/>
<dbReference type="RefSeq" id="WP_116845855.1">
    <property type="nucleotide sequence ID" value="NZ_QTJU01000001.1"/>
</dbReference>
<dbReference type="InterPro" id="IPR002053">
    <property type="entry name" value="Glyco_hydro_25"/>
</dbReference>
<accession>A0A3E1NQ70</accession>
<dbReference type="OrthoDB" id="9798192at2"/>
<organism evidence="3 4">
    <name type="scientific">Deminuibacter soli</name>
    <dbReference type="NCBI Taxonomy" id="2291815"/>
    <lineage>
        <taxon>Bacteria</taxon>
        <taxon>Pseudomonadati</taxon>
        <taxon>Bacteroidota</taxon>
        <taxon>Chitinophagia</taxon>
        <taxon>Chitinophagales</taxon>
        <taxon>Chitinophagaceae</taxon>
        <taxon>Deminuibacter</taxon>
    </lineage>
</organism>
<dbReference type="GO" id="GO:0003796">
    <property type="term" value="F:lysozyme activity"/>
    <property type="evidence" value="ECO:0007669"/>
    <property type="project" value="InterPro"/>
</dbReference>
<dbReference type="Pfam" id="PF01471">
    <property type="entry name" value="PG_binding_1"/>
    <property type="match status" value="1"/>
</dbReference>